<accession>A0ABQ6CLQ4</accession>
<proteinExistence type="predicted"/>
<keyword evidence="4 6" id="KW-0472">Membrane</keyword>
<evidence type="ECO:0000256" key="4">
    <source>
        <dbReference type="ARBA" id="ARBA00023136"/>
    </source>
</evidence>
<name>A0ABQ6CLQ4_9HYPH</name>
<organism evidence="8 9">
    <name type="scientific">Labrys miyagiensis</name>
    <dbReference type="NCBI Taxonomy" id="346912"/>
    <lineage>
        <taxon>Bacteria</taxon>
        <taxon>Pseudomonadati</taxon>
        <taxon>Pseudomonadota</taxon>
        <taxon>Alphaproteobacteria</taxon>
        <taxon>Hyphomicrobiales</taxon>
        <taxon>Xanthobacteraceae</taxon>
        <taxon>Labrys</taxon>
    </lineage>
</organism>
<dbReference type="RefSeq" id="WP_284312821.1">
    <property type="nucleotide sequence ID" value="NZ_BSPC01000024.1"/>
</dbReference>
<keyword evidence="2 6" id="KW-0812">Transmembrane</keyword>
<evidence type="ECO:0000256" key="3">
    <source>
        <dbReference type="ARBA" id="ARBA00022989"/>
    </source>
</evidence>
<keyword evidence="9" id="KW-1185">Reference proteome</keyword>
<reference evidence="9" key="1">
    <citation type="journal article" date="2019" name="Int. J. Syst. Evol. Microbiol.">
        <title>The Global Catalogue of Microorganisms (GCM) 10K type strain sequencing project: providing services to taxonomists for standard genome sequencing and annotation.</title>
        <authorList>
            <consortium name="The Broad Institute Genomics Platform"/>
            <consortium name="The Broad Institute Genome Sequencing Center for Infectious Disease"/>
            <person name="Wu L."/>
            <person name="Ma J."/>
        </authorList>
    </citation>
    <scope>NUCLEOTIDE SEQUENCE [LARGE SCALE GENOMIC DNA]</scope>
    <source>
        <strain evidence="9">NBRC 101365</strain>
    </source>
</reference>
<feature type="domain" description="Lipopolysaccharide assembly protein A" evidence="7">
    <location>
        <begin position="48"/>
        <end position="96"/>
    </location>
</feature>
<evidence type="ECO:0000313" key="8">
    <source>
        <dbReference type="EMBL" id="GLS19795.1"/>
    </source>
</evidence>
<protein>
    <recommendedName>
        <fullName evidence="7">Lipopolysaccharide assembly protein A domain-containing protein</fullName>
    </recommendedName>
</protein>
<gene>
    <name evidence="8" type="ORF">GCM10007874_28120</name>
</gene>
<keyword evidence="1" id="KW-1003">Cell membrane</keyword>
<feature type="region of interest" description="Disordered" evidence="5">
    <location>
        <begin position="89"/>
        <end position="121"/>
    </location>
</feature>
<dbReference type="InterPro" id="IPR010445">
    <property type="entry name" value="LapA_dom"/>
</dbReference>
<evidence type="ECO:0000256" key="1">
    <source>
        <dbReference type="ARBA" id="ARBA00022475"/>
    </source>
</evidence>
<evidence type="ECO:0000313" key="9">
    <source>
        <dbReference type="Proteomes" id="UP001156882"/>
    </source>
</evidence>
<dbReference type="Pfam" id="PF06305">
    <property type="entry name" value="LapA_dom"/>
    <property type="match status" value="1"/>
</dbReference>
<sequence length="121" mass="13437">MKRAFYYLILILALAVVAGFALANKQWIAQGVDLSYDPTRPGSAESTLHLPMFLVLFGVLLVGMILGGLTVWFKQGRFRRAARVAQGEVERHRSEIDRLRSQANSGDSREGQTMLPSSVPF</sequence>
<feature type="transmembrane region" description="Helical" evidence="6">
    <location>
        <begin position="47"/>
        <end position="73"/>
    </location>
</feature>
<evidence type="ECO:0000256" key="2">
    <source>
        <dbReference type="ARBA" id="ARBA00022692"/>
    </source>
</evidence>
<comment type="caution">
    <text evidence="8">The sequence shown here is derived from an EMBL/GenBank/DDBJ whole genome shotgun (WGS) entry which is preliminary data.</text>
</comment>
<evidence type="ECO:0000256" key="5">
    <source>
        <dbReference type="SAM" id="MobiDB-lite"/>
    </source>
</evidence>
<feature type="compositionally biased region" description="Basic and acidic residues" evidence="5">
    <location>
        <begin position="89"/>
        <end position="100"/>
    </location>
</feature>
<keyword evidence="3 6" id="KW-1133">Transmembrane helix</keyword>
<dbReference type="Proteomes" id="UP001156882">
    <property type="component" value="Unassembled WGS sequence"/>
</dbReference>
<evidence type="ECO:0000256" key="6">
    <source>
        <dbReference type="SAM" id="Phobius"/>
    </source>
</evidence>
<evidence type="ECO:0000259" key="7">
    <source>
        <dbReference type="Pfam" id="PF06305"/>
    </source>
</evidence>
<dbReference type="EMBL" id="BSPC01000024">
    <property type="protein sequence ID" value="GLS19795.1"/>
    <property type="molecule type" value="Genomic_DNA"/>
</dbReference>